<evidence type="ECO:0000259" key="2">
    <source>
        <dbReference type="Pfam" id="PF13392"/>
    </source>
</evidence>
<sequence>MIEDRKIEIWKDIKGYKGVYQISNCGNIRSLDRMTVNSLGVHRKEKGVLKKLRLGKQGYLYTSLWNHQKTKTVKPHRLVALYFIDLIEGKDIVNHKDGDKQNNHVDNLEWVTTLENARHAHETGLSPSQKGEHNAFHTLTEQEAIEVYKLAHRGIFSQKEISKMYNITSSNVSAIKRGCSWNESITIINQEPKKRVSSGRIYIDVYNLENNLLKRFDGLVAMEQESEAVLGVKLNKKTVSRLKATKTKYKDFYIIKNKKIVI</sequence>
<accession>A0A401UQ95</accession>
<dbReference type="InterPro" id="IPR003615">
    <property type="entry name" value="HNH_nuc"/>
</dbReference>
<reference evidence="3 4" key="1">
    <citation type="submission" date="2018-11" db="EMBL/GenBank/DDBJ databases">
        <title>Genome sequencing and assembly of Clostridium tagluense strain A121.</title>
        <authorList>
            <person name="Murakami T."/>
            <person name="Segawa T."/>
            <person name="Shcherbakova V.A."/>
            <person name="Mori H."/>
            <person name="Yoshimura Y."/>
        </authorList>
    </citation>
    <scope>NUCLEOTIDE SEQUENCE [LARGE SCALE GENOMIC DNA]</scope>
    <source>
        <strain evidence="3 4">A121</strain>
    </source>
</reference>
<name>A0A401UQ95_9CLOT</name>
<dbReference type="SUPFAM" id="SSF54060">
    <property type="entry name" value="His-Me finger endonucleases"/>
    <property type="match status" value="1"/>
</dbReference>
<gene>
    <name evidence="3" type="ORF">Ctaglu_33200</name>
</gene>
<organism evidence="3 4">
    <name type="scientific">Clostridium tagluense</name>
    <dbReference type="NCBI Taxonomy" id="360422"/>
    <lineage>
        <taxon>Bacteria</taxon>
        <taxon>Bacillati</taxon>
        <taxon>Bacillota</taxon>
        <taxon>Clostridia</taxon>
        <taxon>Eubacteriales</taxon>
        <taxon>Clostridiaceae</taxon>
        <taxon>Clostridium</taxon>
    </lineage>
</organism>
<dbReference type="OrthoDB" id="6631788at2"/>
<dbReference type="InterPro" id="IPR044925">
    <property type="entry name" value="His-Me_finger_sf"/>
</dbReference>
<dbReference type="AlphaFoldDB" id="A0A401UQ95"/>
<evidence type="ECO:0008006" key="5">
    <source>
        <dbReference type="Google" id="ProtNLM"/>
    </source>
</evidence>
<dbReference type="Pfam" id="PF13392">
    <property type="entry name" value="HNH_3"/>
    <property type="match status" value="1"/>
</dbReference>
<evidence type="ECO:0000259" key="1">
    <source>
        <dbReference type="Pfam" id="PF07463"/>
    </source>
</evidence>
<proteinExistence type="predicted"/>
<keyword evidence="4" id="KW-1185">Reference proteome</keyword>
<dbReference type="Proteomes" id="UP000287872">
    <property type="component" value="Unassembled WGS sequence"/>
</dbReference>
<dbReference type="InterPro" id="IPR010902">
    <property type="entry name" value="NUMOD4"/>
</dbReference>
<protein>
    <recommendedName>
        <fullName evidence="5">HNH nuclease domain-containing protein</fullName>
    </recommendedName>
</protein>
<evidence type="ECO:0000313" key="4">
    <source>
        <dbReference type="Proteomes" id="UP000287872"/>
    </source>
</evidence>
<comment type="caution">
    <text evidence="3">The sequence shown here is derived from an EMBL/GenBank/DDBJ whole genome shotgun (WGS) entry which is preliminary data.</text>
</comment>
<evidence type="ECO:0000313" key="3">
    <source>
        <dbReference type="EMBL" id="GCD11697.1"/>
    </source>
</evidence>
<dbReference type="EMBL" id="BHYK01000021">
    <property type="protein sequence ID" value="GCD11697.1"/>
    <property type="molecule type" value="Genomic_DNA"/>
</dbReference>
<dbReference type="Gene3D" id="3.90.75.20">
    <property type="match status" value="1"/>
</dbReference>
<dbReference type="Pfam" id="PF07463">
    <property type="entry name" value="NUMOD4"/>
    <property type="match status" value="1"/>
</dbReference>
<feature type="domain" description="NUMOD4" evidence="1">
    <location>
        <begin position="8"/>
        <end position="65"/>
    </location>
</feature>
<dbReference type="RefSeq" id="WP_125003741.1">
    <property type="nucleotide sequence ID" value="NZ_BHYK01000021.1"/>
</dbReference>
<feature type="domain" description="HNH nuclease" evidence="2">
    <location>
        <begin position="76"/>
        <end position="118"/>
    </location>
</feature>
<dbReference type="GO" id="GO:0016788">
    <property type="term" value="F:hydrolase activity, acting on ester bonds"/>
    <property type="evidence" value="ECO:0007669"/>
    <property type="project" value="InterPro"/>
</dbReference>